<keyword evidence="2" id="KW-0227">DNA damage</keyword>
<evidence type="ECO:0000259" key="5">
    <source>
        <dbReference type="Pfam" id="PF07733"/>
    </source>
</evidence>
<dbReference type="PANTHER" id="PTHR32294:SF4">
    <property type="entry name" value="ERROR-PRONE DNA POLYMERASE"/>
    <property type="match status" value="1"/>
</dbReference>
<dbReference type="GO" id="GO:0006260">
    <property type="term" value="P:DNA replication"/>
    <property type="evidence" value="ECO:0007669"/>
    <property type="project" value="InterPro"/>
</dbReference>
<dbReference type="Pfam" id="PF07733">
    <property type="entry name" value="DNA_pol3_alpha"/>
    <property type="match status" value="1"/>
</dbReference>
<gene>
    <name evidence="6" type="ORF">Prum_022820</name>
</gene>
<organism evidence="6 7">
    <name type="scientific">Phytohabitans rumicis</name>
    <dbReference type="NCBI Taxonomy" id="1076125"/>
    <lineage>
        <taxon>Bacteria</taxon>
        <taxon>Bacillati</taxon>
        <taxon>Actinomycetota</taxon>
        <taxon>Actinomycetes</taxon>
        <taxon>Micromonosporales</taxon>
        <taxon>Micromonosporaceae</taxon>
    </lineage>
</organism>
<feature type="compositionally biased region" description="Low complexity" evidence="4">
    <location>
        <begin position="204"/>
        <end position="222"/>
    </location>
</feature>
<feature type="domain" description="Bacterial DNA polymerase III alpha subunit NTPase" evidence="5">
    <location>
        <begin position="35"/>
        <end position="204"/>
    </location>
</feature>
<comment type="caution">
    <text evidence="6">The sequence shown here is derived from an EMBL/GenBank/DDBJ whole genome shotgun (WGS) entry which is preliminary data.</text>
</comment>
<name>A0A6V8KZ64_9ACTN</name>
<keyword evidence="3" id="KW-0234">DNA repair</keyword>
<dbReference type="Proteomes" id="UP000482960">
    <property type="component" value="Unassembled WGS sequence"/>
</dbReference>
<dbReference type="GO" id="GO:0008408">
    <property type="term" value="F:3'-5' exonuclease activity"/>
    <property type="evidence" value="ECO:0007669"/>
    <property type="project" value="InterPro"/>
</dbReference>
<protein>
    <recommendedName>
        <fullName evidence="5">Bacterial DNA polymerase III alpha subunit NTPase domain-containing protein</fullName>
    </recommendedName>
</protein>
<dbReference type="PANTHER" id="PTHR32294">
    <property type="entry name" value="DNA POLYMERASE III SUBUNIT ALPHA"/>
    <property type="match status" value="1"/>
</dbReference>
<dbReference type="AlphaFoldDB" id="A0A6V8KZ64"/>
<proteinExistence type="predicted"/>
<evidence type="ECO:0000313" key="7">
    <source>
        <dbReference type="Proteomes" id="UP000482960"/>
    </source>
</evidence>
<dbReference type="InterPro" id="IPR011708">
    <property type="entry name" value="DNA_pol3_alpha_NTPase_dom"/>
</dbReference>
<keyword evidence="1" id="KW-0963">Cytoplasm</keyword>
<dbReference type="GO" id="GO:0006281">
    <property type="term" value="P:DNA repair"/>
    <property type="evidence" value="ECO:0007669"/>
    <property type="project" value="UniProtKB-KW"/>
</dbReference>
<dbReference type="EMBL" id="BLPG01000001">
    <property type="protein sequence ID" value="GFJ88640.1"/>
    <property type="molecule type" value="Genomic_DNA"/>
</dbReference>
<keyword evidence="7" id="KW-1185">Reference proteome</keyword>
<evidence type="ECO:0000256" key="1">
    <source>
        <dbReference type="ARBA" id="ARBA00022490"/>
    </source>
</evidence>
<reference evidence="6 7" key="1">
    <citation type="submission" date="2020-03" db="EMBL/GenBank/DDBJ databases">
        <title>Whole genome shotgun sequence of Phytohabitans rumicis NBRC 108638.</title>
        <authorList>
            <person name="Komaki H."/>
            <person name="Tamura T."/>
        </authorList>
    </citation>
    <scope>NUCLEOTIDE SEQUENCE [LARGE SCALE GENOMIC DNA]</scope>
    <source>
        <strain evidence="6 7">NBRC 108638</strain>
    </source>
</reference>
<accession>A0A6V8KZ64</accession>
<feature type="region of interest" description="Disordered" evidence="4">
    <location>
        <begin position="200"/>
        <end position="238"/>
    </location>
</feature>
<reference evidence="6 7" key="2">
    <citation type="submission" date="2020-03" db="EMBL/GenBank/DDBJ databases">
        <authorList>
            <person name="Ichikawa N."/>
            <person name="Kimura A."/>
            <person name="Kitahashi Y."/>
            <person name="Uohara A."/>
        </authorList>
    </citation>
    <scope>NUCLEOTIDE SEQUENCE [LARGE SCALE GENOMIC DNA]</scope>
    <source>
        <strain evidence="6 7">NBRC 108638</strain>
    </source>
</reference>
<evidence type="ECO:0000256" key="3">
    <source>
        <dbReference type="ARBA" id="ARBA00023204"/>
    </source>
</evidence>
<evidence type="ECO:0000256" key="4">
    <source>
        <dbReference type="SAM" id="MobiDB-lite"/>
    </source>
</evidence>
<evidence type="ECO:0000256" key="2">
    <source>
        <dbReference type="ARBA" id="ARBA00022763"/>
    </source>
</evidence>
<sequence>MARAAELGKELAFDLQLVAPNLPDWEVPAGHTEMSWLRELTMKGALRRYGPRAAATKAYDQLDRELKMIDELGFPGYFLIVHDIVSFCHRERIFCQGRGSAANSAVCYALGITNVDAVEHGLLFERFLAPERDGPPDIDVDIESDERERVIQHVYEKYGREHTAQVANVISYRPRSAVRDIAKAFGFSPGQQDAWSKQIDRWGASRPSTSTTSRATSSSSPTNCRRSPGTWASTPAAW</sequence>
<dbReference type="InterPro" id="IPR004805">
    <property type="entry name" value="DnaE2/DnaE/PolC"/>
</dbReference>
<evidence type="ECO:0000313" key="6">
    <source>
        <dbReference type="EMBL" id="GFJ88640.1"/>
    </source>
</evidence>